<feature type="non-terminal residue" evidence="1">
    <location>
        <position position="233"/>
    </location>
</feature>
<dbReference type="Proteomes" id="UP000789702">
    <property type="component" value="Unassembled WGS sequence"/>
</dbReference>
<accession>A0ACA9P2G2</accession>
<sequence length="233" mass="24886">MTSQEEPTITAISPTSTLGTAAASEHQPEIASPTDREIPPSTKFLFLPEPPLPGTADSITSRVVPKKIFDVSNDEEVVNNNVMTVEPVVPPQDGNLESPDNLDSETYLAETVAKVLGKQTKEQQQLQTGVTESSEKQVNLSSTSNSSPDSTHINNSNNNNYNINNNNNNSINNINNSINNISSSASSQQSIQPPKNCLSDSVSPSSPPNPSNPSNHLNMSQPDSPLTVPVSKL</sequence>
<protein>
    <submittedName>
        <fullName evidence="1">9024_t:CDS:1</fullName>
    </submittedName>
</protein>
<evidence type="ECO:0000313" key="2">
    <source>
        <dbReference type="Proteomes" id="UP000789702"/>
    </source>
</evidence>
<name>A0ACA9P2G2_9GLOM</name>
<organism evidence="1 2">
    <name type="scientific">Dentiscutata heterogama</name>
    <dbReference type="NCBI Taxonomy" id="1316150"/>
    <lineage>
        <taxon>Eukaryota</taxon>
        <taxon>Fungi</taxon>
        <taxon>Fungi incertae sedis</taxon>
        <taxon>Mucoromycota</taxon>
        <taxon>Glomeromycotina</taxon>
        <taxon>Glomeromycetes</taxon>
        <taxon>Diversisporales</taxon>
        <taxon>Gigasporaceae</taxon>
        <taxon>Dentiscutata</taxon>
    </lineage>
</organism>
<dbReference type="EMBL" id="CAJVPU010023663">
    <property type="protein sequence ID" value="CAG8689222.1"/>
    <property type="molecule type" value="Genomic_DNA"/>
</dbReference>
<comment type="caution">
    <text evidence="1">The sequence shown here is derived from an EMBL/GenBank/DDBJ whole genome shotgun (WGS) entry which is preliminary data.</text>
</comment>
<proteinExistence type="predicted"/>
<reference evidence="1" key="1">
    <citation type="submission" date="2021-06" db="EMBL/GenBank/DDBJ databases">
        <authorList>
            <person name="Kallberg Y."/>
            <person name="Tangrot J."/>
            <person name="Rosling A."/>
        </authorList>
    </citation>
    <scope>NUCLEOTIDE SEQUENCE</scope>
    <source>
        <strain evidence="1">IL203A</strain>
    </source>
</reference>
<gene>
    <name evidence="1" type="ORF">DHETER_LOCUS11161</name>
</gene>
<evidence type="ECO:0000313" key="1">
    <source>
        <dbReference type="EMBL" id="CAG8689222.1"/>
    </source>
</evidence>
<keyword evidence="2" id="KW-1185">Reference proteome</keyword>